<dbReference type="GO" id="GO:0003700">
    <property type="term" value="F:DNA-binding transcription factor activity"/>
    <property type="evidence" value="ECO:0007669"/>
    <property type="project" value="InterPro"/>
</dbReference>
<gene>
    <name evidence="5" type="ORF">SAMN05421730_1001606</name>
</gene>
<keyword evidence="1" id="KW-0805">Transcription regulation</keyword>
<accession>A0A1D3TPW6</accession>
<dbReference type="InterPro" id="IPR018060">
    <property type="entry name" value="HTH_AraC"/>
</dbReference>
<dbReference type="InterPro" id="IPR009057">
    <property type="entry name" value="Homeodomain-like_sf"/>
</dbReference>
<dbReference type="SMART" id="SM00342">
    <property type="entry name" value="HTH_ARAC"/>
    <property type="match status" value="1"/>
</dbReference>
<organism evidence="5 6">
    <name type="scientific">Anaerobium acetethylicum</name>
    <dbReference type="NCBI Taxonomy" id="1619234"/>
    <lineage>
        <taxon>Bacteria</taxon>
        <taxon>Bacillati</taxon>
        <taxon>Bacillota</taxon>
        <taxon>Clostridia</taxon>
        <taxon>Lachnospirales</taxon>
        <taxon>Lachnospiraceae</taxon>
        <taxon>Anaerobium</taxon>
    </lineage>
</organism>
<dbReference type="Proteomes" id="UP000199315">
    <property type="component" value="Unassembled WGS sequence"/>
</dbReference>
<sequence>MGNNRHIIDSQKTSRKLNTKLLYLTTSKYEEDWPSTRHSHYCAELFYVFKGNGSFIVENQEFSVKEGDLVIINPNVEHTEKSIVSQPMEYVVVGIDGLMFNFNQAENYIHYNMCNFGHDRERLQFHLMTMVKEMEGKKTEYEAVCQNLLEVLLIQITRHNKFSIEDSNGIISKNISKECSKVKRYFDSNYSENISLENLSSITNMNKYYLIHAFTKYTGMSPINYLNNRRIEESKALLETTDHSIAEISSMIGFSSQSYFSQAFRKKIGISPNEYKKKKRQENK</sequence>
<evidence type="ECO:0000256" key="2">
    <source>
        <dbReference type="ARBA" id="ARBA00023125"/>
    </source>
</evidence>
<dbReference type="InterPro" id="IPR020449">
    <property type="entry name" value="Tscrpt_reg_AraC-type_HTH"/>
</dbReference>
<dbReference type="Pfam" id="PF12833">
    <property type="entry name" value="HTH_18"/>
    <property type="match status" value="1"/>
</dbReference>
<dbReference type="STRING" id="1619234.SAMN05421730_1001606"/>
<dbReference type="AlphaFoldDB" id="A0A1D3TPW6"/>
<dbReference type="Gene3D" id="1.10.10.60">
    <property type="entry name" value="Homeodomain-like"/>
    <property type="match status" value="2"/>
</dbReference>
<evidence type="ECO:0000259" key="4">
    <source>
        <dbReference type="PROSITE" id="PS01124"/>
    </source>
</evidence>
<dbReference type="OrthoDB" id="9801308at2"/>
<reference evidence="5 6" key="1">
    <citation type="submission" date="2016-09" db="EMBL/GenBank/DDBJ databases">
        <authorList>
            <person name="Capua I."/>
            <person name="De Benedictis P."/>
            <person name="Joannis T."/>
            <person name="Lombin L.H."/>
            <person name="Cattoli G."/>
        </authorList>
    </citation>
    <scope>NUCLEOTIDE SEQUENCE [LARGE SCALE GENOMIC DNA]</scope>
    <source>
        <strain evidence="5 6">GluBS11</strain>
    </source>
</reference>
<proteinExistence type="predicted"/>
<dbReference type="PANTHER" id="PTHR43280:SF2">
    <property type="entry name" value="HTH-TYPE TRANSCRIPTIONAL REGULATOR EXSA"/>
    <property type="match status" value="1"/>
</dbReference>
<protein>
    <submittedName>
        <fullName evidence="5">AraC-type DNA-binding protein</fullName>
    </submittedName>
</protein>
<name>A0A1D3TPW6_9FIRM</name>
<keyword evidence="6" id="KW-1185">Reference proteome</keyword>
<dbReference type="PANTHER" id="PTHR43280">
    <property type="entry name" value="ARAC-FAMILY TRANSCRIPTIONAL REGULATOR"/>
    <property type="match status" value="1"/>
</dbReference>
<dbReference type="SUPFAM" id="SSF46689">
    <property type="entry name" value="Homeodomain-like"/>
    <property type="match status" value="2"/>
</dbReference>
<dbReference type="InterPro" id="IPR013096">
    <property type="entry name" value="Cupin_2"/>
</dbReference>
<dbReference type="InterPro" id="IPR014710">
    <property type="entry name" value="RmlC-like_jellyroll"/>
</dbReference>
<dbReference type="PROSITE" id="PS01124">
    <property type="entry name" value="HTH_ARAC_FAMILY_2"/>
    <property type="match status" value="1"/>
</dbReference>
<dbReference type="InterPro" id="IPR037923">
    <property type="entry name" value="HTH-like"/>
</dbReference>
<feature type="domain" description="HTH araC/xylS-type" evidence="4">
    <location>
        <begin position="180"/>
        <end position="278"/>
    </location>
</feature>
<dbReference type="RefSeq" id="WP_091229793.1">
    <property type="nucleotide sequence ID" value="NZ_FMKA01000001.1"/>
</dbReference>
<dbReference type="Pfam" id="PF07883">
    <property type="entry name" value="Cupin_2"/>
    <property type="match status" value="1"/>
</dbReference>
<dbReference type="SUPFAM" id="SSF51215">
    <property type="entry name" value="Regulatory protein AraC"/>
    <property type="match status" value="1"/>
</dbReference>
<dbReference type="InterPro" id="IPR018062">
    <property type="entry name" value="HTH_AraC-typ_CS"/>
</dbReference>
<evidence type="ECO:0000256" key="1">
    <source>
        <dbReference type="ARBA" id="ARBA00023015"/>
    </source>
</evidence>
<dbReference type="Gene3D" id="2.60.120.10">
    <property type="entry name" value="Jelly Rolls"/>
    <property type="match status" value="1"/>
</dbReference>
<evidence type="ECO:0000313" key="5">
    <source>
        <dbReference type="EMBL" id="SCP95490.1"/>
    </source>
</evidence>
<keyword evidence="3" id="KW-0804">Transcription</keyword>
<evidence type="ECO:0000256" key="3">
    <source>
        <dbReference type="ARBA" id="ARBA00023163"/>
    </source>
</evidence>
<keyword evidence="2 5" id="KW-0238">DNA-binding</keyword>
<dbReference type="PRINTS" id="PR00032">
    <property type="entry name" value="HTHARAC"/>
</dbReference>
<evidence type="ECO:0000313" key="6">
    <source>
        <dbReference type="Proteomes" id="UP000199315"/>
    </source>
</evidence>
<dbReference type="PROSITE" id="PS00041">
    <property type="entry name" value="HTH_ARAC_FAMILY_1"/>
    <property type="match status" value="1"/>
</dbReference>
<dbReference type="EMBL" id="FMKA01000001">
    <property type="protein sequence ID" value="SCP95490.1"/>
    <property type="molecule type" value="Genomic_DNA"/>
</dbReference>
<dbReference type="GO" id="GO:0043565">
    <property type="term" value="F:sequence-specific DNA binding"/>
    <property type="evidence" value="ECO:0007669"/>
    <property type="project" value="InterPro"/>
</dbReference>